<evidence type="ECO:0000313" key="1">
    <source>
        <dbReference type="EMBL" id="QBF27308.1"/>
    </source>
</evidence>
<accession>A0A411MKL0</accession>
<gene>
    <name evidence="1" type="ORF">EXN22_17040</name>
</gene>
<dbReference type="Proteomes" id="UP000291130">
    <property type="component" value="Chromosome"/>
</dbReference>
<organism evidence="1 2">
    <name type="scientific">Pseudomonas tructae</name>
    <dbReference type="NCBI Taxonomy" id="2518644"/>
    <lineage>
        <taxon>Bacteria</taxon>
        <taxon>Pseudomonadati</taxon>
        <taxon>Pseudomonadota</taxon>
        <taxon>Gammaproteobacteria</taxon>
        <taxon>Pseudomonadales</taxon>
        <taxon>Pseudomonadaceae</taxon>
        <taxon>Pseudomonas</taxon>
    </lineage>
</organism>
<dbReference type="RefSeq" id="WP_130265170.1">
    <property type="nucleotide sequence ID" value="NZ_CP035952.1"/>
</dbReference>
<reference evidence="1 2" key="1">
    <citation type="submission" date="2019-02" db="EMBL/GenBank/DDBJ databases">
        <title>Complete genome sequence of Pseudomonas sp. SNU WT1 isolated from rainbow trout.</title>
        <authorList>
            <person name="Oh W.T."/>
            <person name="Park S.C."/>
        </authorList>
    </citation>
    <scope>NUCLEOTIDE SEQUENCE [LARGE SCALE GENOMIC DNA]</scope>
    <source>
        <strain evidence="1 2">SNU WT1</strain>
    </source>
</reference>
<dbReference type="KEGG" id="ptk:EXN22_17040"/>
<proteinExistence type="predicted"/>
<sequence length="83" mass="9211">MDENNKARLRLYQPGDSVVLYGCFAAEYGVMESQSGIVRSIDWCSCQLQLYFACDDECRYIPFASITAVQSPARCRAGTADQG</sequence>
<dbReference type="AlphaFoldDB" id="A0A411MKL0"/>
<protein>
    <submittedName>
        <fullName evidence="1">Uncharacterized protein</fullName>
    </submittedName>
</protein>
<dbReference type="OrthoDB" id="6976744at2"/>
<evidence type="ECO:0000313" key="2">
    <source>
        <dbReference type="Proteomes" id="UP000291130"/>
    </source>
</evidence>
<dbReference type="EMBL" id="CP035952">
    <property type="protein sequence ID" value="QBF27308.1"/>
    <property type="molecule type" value="Genomic_DNA"/>
</dbReference>
<name>A0A411MKL0_9PSED</name>
<keyword evidence="2" id="KW-1185">Reference proteome</keyword>